<dbReference type="eggNOG" id="COG2856">
    <property type="taxonomic scope" value="Bacteria"/>
</dbReference>
<dbReference type="RefSeq" id="WP_011879309.1">
    <property type="nucleotide sequence ID" value="NC_009253.1"/>
</dbReference>
<dbReference type="KEGG" id="drm:Dred_3017"/>
<keyword evidence="3" id="KW-1185">Reference proteome</keyword>
<dbReference type="OrthoDB" id="9816277at2"/>
<dbReference type="Gene3D" id="1.10.10.2910">
    <property type="match status" value="1"/>
</dbReference>
<reference evidence="2 3" key="1">
    <citation type="submission" date="2007-03" db="EMBL/GenBank/DDBJ databases">
        <title>Complete sequence of Desulfotomaculum reducens MI-1.</title>
        <authorList>
            <consortium name="US DOE Joint Genome Institute"/>
            <person name="Copeland A."/>
            <person name="Lucas S."/>
            <person name="Lapidus A."/>
            <person name="Barry K."/>
            <person name="Detter J.C."/>
            <person name="Glavina del Rio T."/>
            <person name="Hammon N."/>
            <person name="Israni S."/>
            <person name="Dalin E."/>
            <person name="Tice H."/>
            <person name="Pitluck S."/>
            <person name="Sims D."/>
            <person name="Brettin T."/>
            <person name="Bruce D."/>
            <person name="Han C."/>
            <person name="Tapia R."/>
            <person name="Schmutz J."/>
            <person name="Larimer F."/>
            <person name="Land M."/>
            <person name="Hauser L."/>
            <person name="Kyrpides N."/>
            <person name="Kim E."/>
            <person name="Tebo B.M."/>
            <person name="Richardson P."/>
        </authorList>
    </citation>
    <scope>NUCLEOTIDE SEQUENCE [LARGE SCALE GENOMIC DNA]</scope>
    <source>
        <strain evidence="2 3">MI-1</strain>
    </source>
</reference>
<feature type="domain" description="IrrE N-terminal-like" evidence="1">
    <location>
        <begin position="26"/>
        <end position="148"/>
    </location>
</feature>
<organism evidence="2 3">
    <name type="scientific">Desulforamulus reducens (strain ATCC BAA-1160 / DSM 100696 / MI-1)</name>
    <name type="common">Desulfotomaculum reducens</name>
    <dbReference type="NCBI Taxonomy" id="349161"/>
    <lineage>
        <taxon>Bacteria</taxon>
        <taxon>Bacillati</taxon>
        <taxon>Bacillota</taxon>
        <taxon>Clostridia</taxon>
        <taxon>Eubacteriales</taxon>
        <taxon>Peptococcaceae</taxon>
        <taxon>Desulforamulus</taxon>
    </lineage>
</organism>
<protein>
    <recommendedName>
        <fullName evidence="1">IrrE N-terminal-like domain-containing protein</fullName>
    </recommendedName>
</protein>
<evidence type="ECO:0000313" key="3">
    <source>
        <dbReference type="Proteomes" id="UP000001556"/>
    </source>
</evidence>
<dbReference type="AlphaFoldDB" id="A4J8W7"/>
<dbReference type="InterPro" id="IPR010359">
    <property type="entry name" value="IrrE_HExxH"/>
</dbReference>
<dbReference type="EMBL" id="CP000612">
    <property type="protein sequence ID" value="ABO51520.1"/>
    <property type="molecule type" value="Genomic_DNA"/>
</dbReference>
<proteinExistence type="predicted"/>
<accession>A4J8W7</accession>
<dbReference type="STRING" id="349161.Dred_3017"/>
<evidence type="ECO:0000259" key="1">
    <source>
        <dbReference type="Pfam" id="PF06114"/>
    </source>
</evidence>
<dbReference type="Pfam" id="PF06114">
    <property type="entry name" value="Peptidase_M78"/>
    <property type="match status" value="1"/>
</dbReference>
<sequence length="175" mass="20183">MSIDVISNEVRKIKRKYSEADPVKLCQKMKISLLYQPMGLFEGACKGFYLQQSRKQAIVINSDLDELLQRIILIHEIGHAVLHRKVPGIKSFHDFTLFDETSFYEYEANIFAADFILADKDVLRILNEDISFFSAASTLCVPAELLDFKFRILKRKGYQVIDPPLNAKANFLKNY</sequence>
<gene>
    <name evidence="2" type="ordered locus">Dred_3017</name>
</gene>
<evidence type="ECO:0000313" key="2">
    <source>
        <dbReference type="EMBL" id="ABO51520.1"/>
    </source>
</evidence>
<dbReference type="Proteomes" id="UP000001556">
    <property type="component" value="Chromosome"/>
</dbReference>
<dbReference type="HOGENOM" id="CLU_122894_0_0_9"/>
<name>A4J8W7_DESRM</name>